<name>A0A7X6RW75_9MYCO</name>
<reference evidence="5 6" key="1">
    <citation type="submission" date="2020-04" db="EMBL/GenBank/DDBJ databases">
        <title>MicrobeNet Type strains.</title>
        <authorList>
            <person name="Nicholson A.C."/>
        </authorList>
    </citation>
    <scope>NUCLEOTIDE SEQUENCE [LARGE SCALE GENOMIC DNA]</scope>
    <source>
        <strain evidence="5 6">ATCC 700731</strain>
    </source>
</reference>
<feature type="domain" description="Enoyl reductase (ER)" evidence="4">
    <location>
        <begin position="9"/>
        <end position="354"/>
    </location>
</feature>
<dbReference type="InterPro" id="IPR011032">
    <property type="entry name" value="GroES-like_sf"/>
</dbReference>
<dbReference type="SMART" id="SM00829">
    <property type="entry name" value="PKS_ER"/>
    <property type="match status" value="1"/>
</dbReference>
<evidence type="ECO:0000313" key="6">
    <source>
        <dbReference type="Proteomes" id="UP000518188"/>
    </source>
</evidence>
<organism evidence="5 6">
    <name type="scientific">Mycolicibacterium septicum DSM 44393</name>
    <dbReference type="NCBI Taxonomy" id="1341646"/>
    <lineage>
        <taxon>Bacteria</taxon>
        <taxon>Bacillati</taxon>
        <taxon>Actinomycetota</taxon>
        <taxon>Actinomycetes</taxon>
        <taxon>Mycobacteriales</taxon>
        <taxon>Mycobacteriaceae</taxon>
        <taxon>Mycolicibacterium</taxon>
    </lineage>
</organism>
<accession>A0A7X6RW75</accession>
<dbReference type="Proteomes" id="UP000518188">
    <property type="component" value="Unassembled WGS sequence"/>
</dbReference>
<dbReference type="Pfam" id="PF00107">
    <property type="entry name" value="ADH_zinc_N"/>
    <property type="match status" value="1"/>
</dbReference>
<dbReference type="InterPro" id="IPR036291">
    <property type="entry name" value="NAD(P)-bd_dom_sf"/>
</dbReference>
<dbReference type="Gene3D" id="3.40.50.720">
    <property type="entry name" value="NAD(P)-binding Rossmann-like Domain"/>
    <property type="match status" value="1"/>
</dbReference>
<keyword evidence="3" id="KW-0472">Membrane</keyword>
<dbReference type="SUPFAM" id="SSF50129">
    <property type="entry name" value="GroES-like"/>
    <property type="match status" value="1"/>
</dbReference>
<dbReference type="RefSeq" id="WP_044517339.1">
    <property type="nucleotide sequence ID" value="NZ_HG322951.1"/>
</dbReference>
<dbReference type="InterPro" id="IPR050129">
    <property type="entry name" value="Zn_alcohol_dh"/>
</dbReference>
<comment type="caution">
    <text evidence="5">The sequence shown here is derived from an EMBL/GenBank/DDBJ whole genome shotgun (WGS) entry which is preliminary data.</text>
</comment>
<dbReference type="Gene3D" id="3.90.180.10">
    <property type="entry name" value="Medium-chain alcohol dehydrogenases, catalytic domain"/>
    <property type="match status" value="1"/>
</dbReference>
<dbReference type="AlphaFoldDB" id="A0A7X6RW75"/>
<dbReference type="PANTHER" id="PTHR43401:SF5">
    <property type="entry name" value="ALCOHOL DEHYDROGENASE-RELATED"/>
    <property type="match status" value="1"/>
</dbReference>
<evidence type="ECO:0000259" key="4">
    <source>
        <dbReference type="SMART" id="SM00829"/>
    </source>
</evidence>
<protein>
    <submittedName>
        <fullName evidence="5">Alcohol dehydrogenase catalytic domain-containing protein</fullName>
    </submittedName>
</protein>
<proteinExistence type="predicted"/>
<dbReference type="PANTHER" id="PTHR43401">
    <property type="entry name" value="L-THREONINE 3-DEHYDROGENASE"/>
    <property type="match status" value="1"/>
</dbReference>
<dbReference type="InterPro" id="IPR013149">
    <property type="entry name" value="ADH-like_C"/>
</dbReference>
<dbReference type="Pfam" id="PF08240">
    <property type="entry name" value="ADH_N"/>
    <property type="match status" value="1"/>
</dbReference>
<keyword evidence="3" id="KW-0812">Transmembrane</keyword>
<dbReference type="EMBL" id="JAAXPJ010000003">
    <property type="protein sequence ID" value="NKZ11436.1"/>
    <property type="molecule type" value="Genomic_DNA"/>
</dbReference>
<evidence type="ECO:0000256" key="2">
    <source>
        <dbReference type="ARBA" id="ARBA00023002"/>
    </source>
</evidence>
<evidence type="ECO:0000313" key="5">
    <source>
        <dbReference type="EMBL" id="NKZ11436.1"/>
    </source>
</evidence>
<feature type="transmembrane region" description="Helical" evidence="3">
    <location>
        <begin position="177"/>
        <end position="204"/>
    </location>
</feature>
<dbReference type="GO" id="GO:0016491">
    <property type="term" value="F:oxidoreductase activity"/>
    <property type="evidence" value="ECO:0007669"/>
    <property type="project" value="UniProtKB-KW"/>
</dbReference>
<gene>
    <name evidence="5" type="ORF">HGA11_10635</name>
</gene>
<sequence>MLAARAHSGSPAVHLDQIDVPELGPDEVLVKVAAAGISPGMLRVLEMGRFTHLPSTLGPDGAGTVVAVGSMVDTLNEGERVRIHPNLNCRNCVHCRSDRDMMCPRLAIMGHGAFGDGPLPLYARYHDGALAEYVRVPDWLIDPLPDRVSFEVGAKVNHLATAARALTCARIAPGATVILTAATGSIGAATVLLANVFGIARLVLVGRNRQRLAAVSALGGSVATDLIATDELPSGWGADGALSHALKVLLPHGADAVIDYTPSGPTVAQSAGALSTGGCLVHLGSNADPPQWPLSTVMMNCWTIVGMRGATRNDSDYILALLGSGAVSADTLITHRYPLCDTPEAVRALRERGGDQPMWMVVAQP</sequence>
<dbReference type="InterPro" id="IPR020843">
    <property type="entry name" value="ER"/>
</dbReference>
<keyword evidence="3" id="KW-1133">Transmembrane helix</keyword>
<comment type="cofactor">
    <cofactor evidence="1">
        <name>Zn(2+)</name>
        <dbReference type="ChEBI" id="CHEBI:29105"/>
    </cofactor>
</comment>
<dbReference type="SUPFAM" id="SSF51735">
    <property type="entry name" value="NAD(P)-binding Rossmann-fold domains"/>
    <property type="match status" value="1"/>
</dbReference>
<dbReference type="InterPro" id="IPR013154">
    <property type="entry name" value="ADH-like_N"/>
</dbReference>
<evidence type="ECO:0000256" key="1">
    <source>
        <dbReference type="ARBA" id="ARBA00001947"/>
    </source>
</evidence>
<keyword evidence="2" id="KW-0560">Oxidoreductase</keyword>
<evidence type="ECO:0000256" key="3">
    <source>
        <dbReference type="SAM" id="Phobius"/>
    </source>
</evidence>